<protein>
    <submittedName>
        <fullName evidence="1">Uncharacterized protein</fullName>
    </submittedName>
</protein>
<gene>
    <name evidence="1" type="ORF">A4U43_C04F4460</name>
</gene>
<evidence type="ECO:0000313" key="1">
    <source>
        <dbReference type="EMBL" id="ONK71075.1"/>
    </source>
</evidence>
<accession>A0A5P1EYA0</accession>
<organism evidence="1 2">
    <name type="scientific">Asparagus officinalis</name>
    <name type="common">Garden asparagus</name>
    <dbReference type="NCBI Taxonomy" id="4686"/>
    <lineage>
        <taxon>Eukaryota</taxon>
        <taxon>Viridiplantae</taxon>
        <taxon>Streptophyta</taxon>
        <taxon>Embryophyta</taxon>
        <taxon>Tracheophyta</taxon>
        <taxon>Spermatophyta</taxon>
        <taxon>Magnoliopsida</taxon>
        <taxon>Liliopsida</taxon>
        <taxon>Asparagales</taxon>
        <taxon>Asparagaceae</taxon>
        <taxon>Asparagoideae</taxon>
        <taxon>Asparagus</taxon>
    </lineage>
</organism>
<dbReference type="PANTHER" id="PTHR21529">
    <property type="entry name" value="MAMMARY TURMOR VIRUS RECEPTOR HOMOLOG 1, 2 MTVR1, 2"/>
    <property type="match status" value="1"/>
</dbReference>
<dbReference type="Gramene" id="ONK71075">
    <property type="protein sequence ID" value="ONK71075"/>
    <property type="gene ID" value="A4U43_C04F4460"/>
</dbReference>
<proteinExistence type="predicted"/>
<dbReference type="InterPro" id="IPR039904">
    <property type="entry name" value="TRANK1"/>
</dbReference>
<sequence length="504" mass="57153">MKTQVFSSRKILDLHIKSDLSKFHLETDIDDNPERQVIKMLQNIVSSETMVFVWNIWRENVCSLLDFLRKFDDLPKEGSGRPEVFCMNYFGFHRKYERNYVACNADSLWLRQSDLRSCKRYGKLALVKNDQFVLASESYWVSELVSVGMGVLMCLEELNRFSVRNGIPSGSRDWRPEIKKNAICLREKDLAKELLMDSLIDAITGKLTYGKIGRAAMIIMASEKLSKGLYETIVNRLDDMGPWKPFIEHLSKKEPECRNMSLVSSLQAALGSTFPSNWQKEVDYISPPCLLYLIERLLFMVSACGCYFYTTKGSFAEAIGCSDTFCCFTTDSCDRLSFMQSFSCFAYLIQQLLFDRPGMINWIKASELNANNYYPSMVLKLVITIGLVYLNSGQVLNSLVDVLRQEDIVSLLPGAFRNLLRNLRGANFHNRLATALVTVGDPLLIVSLTGEFLKFTCENALFIDMSIPRSREDLMGVLFQERGVRTLEPGATSSAGTSSDCSVL</sequence>
<dbReference type="AlphaFoldDB" id="A0A5P1EYA0"/>
<dbReference type="PANTHER" id="PTHR21529:SF4">
    <property type="entry name" value="TPR AND ANKYRIN REPEAT-CONTAINING PROTEIN 1"/>
    <property type="match status" value="1"/>
</dbReference>
<dbReference type="Proteomes" id="UP000243459">
    <property type="component" value="Chromosome 4"/>
</dbReference>
<name>A0A5P1EYA0_ASPOF</name>
<evidence type="ECO:0000313" key="2">
    <source>
        <dbReference type="Proteomes" id="UP000243459"/>
    </source>
</evidence>
<dbReference type="EMBL" id="CM007384">
    <property type="protein sequence ID" value="ONK71075.1"/>
    <property type="molecule type" value="Genomic_DNA"/>
</dbReference>
<reference evidence="2" key="1">
    <citation type="journal article" date="2017" name="Nat. Commun.">
        <title>The asparagus genome sheds light on the origin and evolution of a young Y chromosome.</title>
        <authorList>
            <person name="Harkess A."/>
            <person name="Zhou J."/>
            <person name="Xu C."/>
            <person name="Bowers J.E."/>
            <person name="Van der Hulst R."/>
            <person name="Ayyampalayam S."/>
            <person name="Mercati F."/>
            <person name="Riccardi P."/>
            <person name="McKain M.R."/>
            <person name="Kakrana A."/>
            <person name="Tang H."/>
            <person name="Ray J."/>
            <person name="Groenendijk J."/>
            <person name="Arikit S."/>
            <person name="Mathioni S.M."/>
            <person name="Nakano M."/>
            <person name="Shan H."/>
            <person name="Telgmann-Rauber A."/>
            <person name="Kanno A."/>
            <person name="Yue Z."/>
            <person name="Chen H."/>
            <person name="Li W."/>
            <person name="Chen Y."/>
            <person name="Xu X."/>
            <person name="Zhang Y."/>
            <person name="Luo S."/>
            <person name="Chen H."/>
            <person name="Gao J."/>
            <person name="Mao Z."/>
            <person name="Pires J.C."/>
            <person name="Luo M."/>
            <person name="Kudrna D."/>
            <person name="Wing R.A."/>
            <person name="Meyers B.C."/>
            <person name="Yi K."/>
            <person name="Kong H."/>
            <person name="Lavrijsen P."/>
            <person name="Sunseri F."/>
            <person name="Falavigna A."/>
            <person name="Ye Y."/>
            <person name="Leebens-Mack J.H."/>
            <person name="Chen G."/>
        </authorList>
    </citation>
    <scope>NUCLEOTIDE SEQUENCE [LARGE SCALE GENOMIC DNA]</scope>
    <source>
        <strain evidence="2">cv. DH0086</strain>
    </source>
</reference>
<keyword evidence="2" id="KW-1185">Reference proteome</keyword>